<dbReference type="InterPro" id="IPR039424">
    <property type="entry name" value="SBP_5"/>
</dbReference>
<dbReference type="Gene3D" id="3.40.190.10">
    <property type="entry name" value="Periplasmic binding protein-like II"/>
    <property type="match status" value="1"/>
</dbReference>
<reference evidence="5" key="1">
    <citation type="submission" date="2023-07" db="EMBL/GenBank/DDBJ databases">
        <title>30 novel species of actinomycetes from the DSMZ collection.</title>
        <authorList>
            <person name="Nouioui I."/>
        </authorList>
    </citation>
    <scope>NUCLEOTIDE SEQUENCE [LARGE SCALE GENOMIC DNA]</scope>
    <source>
        <strain evidence="5">DSM 41886</strain>
    </source>
</reference>
<dbReference type="Gene3D" id="3.10.105.10">
    <property type="entry name" value="Dipeptide-binding Protein, Domain 3"/>
    <property type="match status" value="1"/>
</dbReference>
<dbReference type="Pfam" id="PF00496">
    <property type="entry name" value="SBP_bac_5"/>
    <property type="match status" value="1"/>
</dbReference>
<dbReference type="RefSeq" id="WP_311618692.1">
    <property type="nucleotide sequence ID" value="NZ_JAVREV010000009.1"/>
</dbReference>
<gene>
    <name evidence="4" type="ORF">RM779_17755</name>
</gene>
<organism evidence="4 5">
    <name type="scientific">Streptomyces johnsoniae</name>
    <dbReference type="NCBI Taxonomy" id="3075532"/>
    <lineage>
        <taxon>Bacteria</taxon>
        <taxon>Bacillati</taxon>
        <taxon>Actinomycetota</taxon>
        <taxon>Actinomycetes</taxon>
        <taxon>Kitasatosporales</taxon>
        <taxon>Streptomycetaceae</taxon>
        <taxon>Streptomyces</taxon>
    </lineage>
</organism>
<dbReference type="InterPro" id="IPR030678">
    <property type="entry name" value="Peptide/Ni-bd"/>
</dbReference>
<evidence type="ECO:0000313" key="5">
    <source>
        <dbReference type="Proteomes" id="UP001183615"/>
    </source>
</evidence>
<dbReference type="CDD" id="cd08509">
    <property type="entry name" value="PBP2_TmCBP_oligosaccharides_like"/>
    <property type="match status" value="1"/>
</dbReference>
<feature type="region of interest" description="Disordered" evidence="1">
    <location>
        <begin position="30"/>
        <end position="55"/>
    </location>
</feature>
<feature type="domain" description="Solute-binding protein family 5" evidence="3">
    <location>
        <begin position="90"/>
        <end position="450"/>
    </location>
</feature>
<feature type="signal peptide" evidence="2">
    <location>
        <begin position="1"/>
        <end position="25"/>
    </location>
</feature>
<feature type="compositionally biased region" description="Gly residues" evidence="1">
    <location>
        <begin position="32"/>
        <end position="44"/>
    </location>
</feature>
<dbReference type="PANTHER" id="PTHR30290">
    <property type="entry name" value="PERIPLASMIC BINDING COMPONENT OF ABC TRANSPORTER"/>
    <property type="match status" value="1"/>
</dbReference>
<dbReference type="PIRSF" id="PIRSF002741">
    <property type="entry name" value="MppA"/>
    <property type="match status" value="1"/>
</dbReference>
<evidence type="ECO:0000256" key="1">
    <source>
        <dbReference type="SAM" id="MobiDB-lite"/>
    </source>
</evidence>
<dbReference type="Proteomes" id="UP001183615">
    <property type="component" value="Unassembled WGS sequence"/>
</dbReference>
<sequence>MRVHARTRSTITAAGSALLALAVLAGCSGSSGPEGPGSGSGGVLNVGMPNGPQANNSNPFLDTSAGASLGYRAMIYEPLAMTNVVRPEQEPKPWLATAWEWAEDFTSVSFTIQDGPTWSDEEPFSAEDVAFTFELLASNDALNTAGIPYEDVVLDGSTVTVNFAESQFVNQTRILDTYIVPEHIWGELDAPETFENQEPVGTGPYVLESFTPQTVTLTRRDSYWQDLPAVEELRYTSYNDNNAQTTALANGDTEWSFVFMPDYENVFVDRDPENHKLWFPTGLGIHGLWINVEREPFDDPALRRAMAMVIDRQAIHEQAHAGLYPALENPTGLPLPAGESFLAPEYQGVTQEIDVEGARQVLQEAGYELDGDTLNTPEGEPVSLTLTDPAGWSDYLTALSIISDNLAEIGIEATVETQTVDAWTNSVNAGGFDATLHWTNTGATPYDMYQHIMDGDSYKPIGEASPAGNFGRFQDEEADQALDEYANATDEETRTEALHTLQRILVEEVPMIPTVAGPIGAEYSTKNWVGWPTEEDPYAPPQPTQRGALDVVLNLEPANAAD</sequence>
<dbReference type="Gene3D" id="3.90.76.10">
    <property type="entry name" value="Dipeptide-binding Protein, Domain 1"/>
    <property type="match status" value="1"/>
</dbReference>
<evidence type="ECO:0000256" key="2">
    <source>
        <dbReference type="SAM" id="SignalP"/>
    </source>
</evidence>
<keyword evidence="2" id="KW-0732">Signal</keyword>
<accession>A0ABU2S622</accession>
<dbReference type="EMBL" id="JAVREV010000009">
    <property type="protein sequence ID" value="MDT0444429.1"/>
    <property type="molecule type" value="Genomic_DNA"/>
</dbReference>
<evidence type="ECO:0000313" key="4">
    <source>
        <dbReference type="EMBL" id="MDT0444429.1"/>
    </source>
</evidence>
<feature type="chain" id="PRO_5045646446" evidence="2">
    <location>
        <begin position="26"/>
        <end position="562"/>
    </location>
</feature>
<evidence type="ECO:0000259" key="3">
    <source>
        <dbReference type="Pfam" id="PF00496"/>
    </source>
</evidence>
<keyword evidence="5" id="KW-1185">Reference proteome</keyword>
<name>A0ABU2S622_9ACTN</name>
<dbReference type="InterPro" id="IPR000914">
    <property type="entry name" value="SBP_5_dom"/>
</dbReference>
<dbReference type="PROSITE" id="PS51257">
    <property type="entry name" value="PROKAR_LIPOPROTEIN"/>
    <property type="match status" value="1"/>
</dbReference>
<protein>
    <submittedName>
        <fullName evidence="4">ABC transporter substrate-binding protein</fullName>
    </submittedName>
</protein>
<proteinExistence type="predicted"/>
<comment type="caution">
    <text evidence="4">The sequence shown here is derived from an EMBL/GenBank/DDBJ whole genome shotgun (WGS) entry which is preliminary data.</text>
</comment>
<dbReference type="SUPFAM" id="SSF53850">
    <property type="entry name" value="Periplasmic binding protein-like II"/>
    <property type="match status" value="1"/>
</dbReference>